<dbReference type="PANTHER" id="PTHR47331">
    <property type="entry name" value="PHD-TYPE DOMAIN-CONTAINING PROTEIN"/>
    <property type="match status" value="1"/>
</dbReference>
<proteinExistence type="predicted"/>
<dbReference type="EMBL" id="BMAU01021282">
    <property type="protein sequence ID" value="GFY08516.1"/>
    <property type="molecule type" value="Genomic_DNA"/>
</dbReference>
<dbReference type="AlphaFoldDB" id="A0A8X6S8L4"/>
<organism evidence="1 2">
    <name type="scientific">Trichonephila clavipes</name>
    <name type="common">Golden silk orbweaver</name>
    <name type="synonym">Nephila clavipes</name>
    <dbReference type="NCBI Taxonomy" id="2585209"/>
    <lineage>
        <taxon>Eukaryota</taxon>
        <taxon>Metazoa</taxon>
        <taxon>Ecdysozoa</taxon>
        <taxon>Arthropoda</taxon>
        <taxon>Chelicerata</taxon>
        <taxon>Arachnida</taxon>
        <taxon>Araneae</taxon>
        <taxon>Araneomorphae</taxon>
        <taxon>Entelegynae</taxon>
        <taxon>Araneoidea</taxon>
        <taxon>Nephilidae</taxon>
        <taxon>Trichonephila</taxon>
    </lineage>
</organism>
<dbReference type="InterPro" id="IPR005312">
    <property type="entry name" value="DUF1759"/>
</dbReference>
<gene>
    <name evidence="1" type="primary">AVEN_169641_1</name>
    <name evidence="1" type="ORF">TNCV_809491</name>
</gene>
<protein>
    <recommendedName>
        <fullName evidence="3">Peptidase aspartic putative domain-containing protein</fullName>
    </recommendedName>
</protein>
<dbReference type="PANTHER" id="PTHR47331:SF1">
    <property type="entry name" value="GAG-LIKE PROTEIN"/>
    <property type="match status" value="1"/>
</dbReference>
<name>A0A8X6S8L4_TRICX</name>
<comment type="caution">
    <text evidence="1">The sequence shown here is derived from an EMBL/GenBank/DDBJ whole genome shotgun (WGS) entry which is preliminary data.</text>
</comment>
<reference evidence="1" key="1">
    <citation type="submission" date="2020-08" db="EMBL/GenBank/DDBJ databases">
        <title>Multicomponent nature underlies the extraordinary mechanical properties of spider dragline silk.</title>
        <authorList>
            <person name="Kono N."/>
            <person name="Nakamura H."/>
            <person name="Mori M."/>
            <person name="Yoshida Y."/>
            <person name="Ohtoshi R."/>
            <person name="Malay A.D."/>
            <person name="Moran D.A.P."/>
            <person name="Tomita M."/>
            <person name="Numata K."/>
            <person name="Arakawa K."/>
        </authorList>
    </citation>
    <scope>NUCLEOTIDE SEQUENCE</scope>
</reference>
<evidence type="ECO:0000313" key="2">
    <source>
        <dbReference type="Proteomes" id="UP000887159"/>
    </source>
</evidence>
<dbReference type="Proteomes" id="UP000887159">
    <property type="component" value="Unassembled WGS sequence"/>
</dbReference>
<sequence length="480" mass="55053">MNSMQKYNLHSDIMRKFLCCVLKLKFKLKLTKSDPSVSSQATVNVQNDSFNNSINGSSVNSNKNVNSVRLPKLQIDKYFGDPCLWLEFWNKFQNSIDKKETLTKVDKFSYLKSLFGGAAGNVVNGFALSDDNYDNALILLKERFGREGIVVNAHMSKLLNLYPVKDSNNVIGLRKLYDICKIQIRSLESLNVTSGMYGHLLQPILLKLLPEDLVLDFNRKQLGKKEESTFDVMELLKFLKIEIECRESANLLSGSKGERKKFIPHNSKHTQIVSGDNQNISRSRQNKNHIPLNSNSSRTFEYFTPVIEKKCIYCDSDKHGSELCDDLSVDKKKEILRKQGRCFLCLEKNHRIRDCKRKEMCKCNKKHNQSNCFQSVRKTRDLDVENNVVSAVSHCNYNIKNKEPEVKNAECSVLLQTCTSCVRSPLDDQLETVRLLLHNGSMRSFITREISRQLKLPVVRKETLSVYSFGAKQATEKHIM</sequence>
<accession>A0A8X6S8L4</accession>
<evidence type="ECO:0008006" key="3">
    <source>
        <dbReference type="Google" id="ProtNLM"/>
    </source>
</evidence>
<dbReference type="Pfam" id="PF03564">
    <property type="entry name" value="DUF1759"/>
    <property type="match status" value="1"/>
</dbReference>
<keyword evidence="2" id="KW-1185">Reference proteome</keyword>
<evidence type="ECO:0000313" key="1">
    <source>
        <dbReference type="EMBL" id="GFY08516.1"/>
    </source>
</evidence>